<dbReference type="EMBL" id="QFQP01000041">
    <property type="protein sequence ID" value="PZR05950.1"/>
    <property type="molecule type" value="Genomic_DNA"/>
</dbReference>
<dbReference type="Pfam" id="PF04542">
    <property type="entry name" value="Sigma70_r2"/>
    <property type="match status" value="1"/>
</dbReference>
<dbReference type="InterPro" id="IPR007627">
    <property type="entry name" value="RNA_pol_sigma70_r2"/>
</dbReference>
<dbReference type="Proteomes" id="UP000249061">
    <property type="component" value="Unassembled WGS sequence"/>
</dbReference>
<evidence type="ECO:0000256" key="5">
    <source>
        <dbReference type="ARBA" id="ARBA00023163"/>
    </source>
</evidence>
<evidence type="ECO:0000256" key="1">
    <source>
        <dbReference type="ARBA" id="ARBA00007788"/>
    </source>
</evidence>
<protein>
    <submittedName>
        <fullName evidence="7">RNA polymerase subunit sigma</fullName>
    </submittedName>
</protein>
<dbReference type="PROSITE" id="PS00716">
    <property type="entry name" value="SIGMA70_2"/>
    <property type="match status" value="1"/>
</dbReference>
<sequence>MAAEISTTFFERECARIAREPAFTEEEERALAKRWVNKGDRAAADALVRSALPVVLKLARRLRGYGIPRDELIAEGNVGLLRAVEKFDLRGVRFKTYATYWIRAYMLAAALHGTSMVTRATGAVGAKFFFKLRSARARAEALLGADSEAVDELLARQFGVTVEQIRMHTARLSQGDLSLDAPMGDDGDTTMLDGMPTTNSTPEDTVARTQRDAQVHETLQKLWAGMDERERAIVTHRLLDDDGGVTLADLGERFSLSRERLRQLEVRVKDRLRRSLDTHATGQTLH</sequence>
<organism evidence="7 8">
    <name type="scientific">Archangium gephyra</name>
    <dbReference type="NCBI Taxonomy" id="48"/>
    <lineage>
        <taxon>Bacteria</taxon>
        <taxon>Pseudomonadati</taxon>
        <taxon>Myxococcota</taxon>
        <taxon>Myxococcia</taxon>
        <taxon>Myxococcales</taxon>
        <taxon>Cystobacterineae</taxon>
        <taxon>Archangiaceae</taxon>
        <taxon>Archangium</taxon>
    </lineage>
</organism>
<dbReference type="SUPFAM" id="SSF88946">
    <property type="entry name" value="Sigma2 domain of RNA polymerase sigma factors"/>
    <property type="match status" value="1"/>
</dbReference>
<dbReference type="Gene3D" id="1.20.140.160">
    <property type="match status" value="1"/>
</dbReference>
<gene>
    <name evidence="7" type="ORF">DI536_31305</name>
</gene>
<dbReference type="Pfam" id="PF04545">
    <property type="entry name" value="Sigma70_r4"/>
    <property type="match status" value="1"/>
</dbReference>
<dbReference type="InterPro" id="IPR000943">
    <property type="entry name" value="RNA_pol_sigma70"/>
</dbReference>
<reference evidence="7 8" key="1">
    <citation type="submission" date="2017-08" db="EMBL/GenBank/DDBJ databases">
        <title>Infants hospitalized years apart are colonized by the same room-sourced microbial strains.</title>
        <authorList>
            <person name="Brooks B."/>
            <person name="Olm M.R."/>
            <person name="Firek B.A."/>
            <person name="Baker R."/>
            <person name="Thomas B.C."/>
            <person name="Morowitz M.J."/>
            <person name="Banfield J.F."/>
        </authorList>
    </citation>
    <scope>NUCLEOTIDE SEQUENCE [LARGE SCALE GENOMIC DNA]</scope>
    <source>
        <strain evidence="7">S2_003_000_R2_14</strain>
    </source>
</reference>
<dbReference type="InterPro" id="IPR050813">
    <property type="entry name" value="Sigma-70_Factor"/>
</dbReference>
<dbReference type="InterPro" id="IPR013324">
    <property type="entry name" value="RNA_pol_sigma_r3/r4-like"/>
</dbReference>
<dbReference type="InterPro" id="IPR007630">
    <property type="entry name" value="RNA_pol_sigma70_r4"/>
</dbReference>
<dbReference type="NCBIfam" id="TIGR02937">
    <property type="entry name" value="sigma70-ECF"/>
    <property type="match status" value="1"/>
</dbReference>
<accession>A0A2W5ST26</accession>
<keyword evidence="5" id="KW-0804">Transcription</keyword>
<evidence type="ECO:0000256" key="4">
    <source>
        <dbReference type="ARBA" id="ARBA00023125"/>
    </source>
</evidence>
<dbReference type="InterPro" id="IPR014284">
    <property type="entry name" value="RNA_pol_sigma-70_dom"/>
</dbReference>
<dbReference type="PANTHER" id="PTHR30376:SF3">
    <property type="entry name" value="RNA POLYMERASE SIGMA FACTOR RPOH"/>
    <property type="match status" value="1"/>
</dbReference>
<feature type="domain" description="RNA polymerase sigma-70" evidence="6">
    <location>
        <begin position="246"/>
        <end position="272"/>
    </location>
</feature>
<dbReference type="InterPro" id="IPR013325">
    <property type="entry name" value="RNA_pol_sigma_r2"/>
</dbReference>
<dbReference type="GO" id="GO:0006352">
    <property type="term" value="P:DNA-templated transcription initiation"/>
    <property type="evidence" value="ECO:0007669"/>
    <property type="project" value="InterPro"/>
</dbReference>
<dbReference type="Gene3D" id="1.20.120.1810">
    <property type="match status" value="1"/>
</dbReference>
<dbReference type="PRINTS" id="PR00046">
    <property type="entry name" value="SIGMA70FCT"/>
</dbReference>
<dbReference type="SUPFAM" id="SSF88659">
    <property type="entry name" value="Sigma3 and sigma4 domains of RNA polymerase sigma factors"/>
    <property type="match status" value="1"/>
</dbReference>
<dbReference type="GO" id="GO:0003677">
    <property type="term" value="F:DNA binding"/>
    <property type="evidence" value="ECO:0007669"/>
    <property type="project" value="UniProtKB-KW"/>
</dbReference>
<proteinExistence type="inferred from homology"/>
<dbReference type="AlphaFoldDB" id="A0A2W5ST26"/>
<evidence type="ECO:0000256" key="3">
    <source>
        <dbReference type="ARBA" id="ARBA00023082"/>
    </source>
</evidence>
<evidence type="ECO:0000313" key="8">
    <source>
        <dbReference type="Proteomes" id="UP000249061"/>
    </source>
</evidence>
<comment type="caution">
    <text evidence="7">The sequence shown here is derived from an EMBL/GenBank/DDBJ whole genome shotgun (WGS) entry which is preliminary data.</text>
</comment>
<comment type="similarity">
    <text evidence="1">Belongs to the sigma-70 factor family.</text>
</comment>
<dbReference type="GO" id="GO:0016987">
    <property type="term" value="F:sigma factor activity"/>
    <property type="evidence" value="ECO:0007669"/>
    <property type="project" value="UniProtKB-KW"/>
</dbReference>
<name>A0A2W5ST26_9BACT</name>
<evidence type="ECO:0000256" key="2">
    <source>
        <dbReference type="ARBA" id="ARBA00023015"/>
    </source>
</evidence>
<keyword evidence="3" id="KW-0731">Sigma factor</keyword>
<evidence type="ECO:0000313" key="7">
    <source>
        <dbReference type="EMBL" id="PZR05950.1"/>
    </source>
</evidence>
<evidence type="ECO:0000259" key="6">
    <source>
        <dbReference type="PROSITE" id="PS00716"/>
    </source>
</evidence>
<keyword evidence="2" id="KW-0805">Transcription regulation</keyword>
<keyword evidence="4" id="KW-0238">DNA-binding</keyword>
<dbReference type="PANTHER" id="PTHR30376">
    <property type="entry name" value="SIGMA FACTOR RPOH HEAT SHOCK RELATED"/>
    <property type="match status" value="1"/>
</dbReference>